<dbReference type="Proteomes" id="UP000076567">
    <property type="component" value="Unassembled WGS sequence"/>
</dbReference>
<comment type="caution">
    <text evidence="2">The sequence shown here is derived from an EMBL/GenBank/DDBJ whole genome shotgun (WGS) entry which is preliminary data.</text>
</comment>
<gene>
    <name evidence="2" type="ORF">AWM68_20090</name>
</gene>
<feature type="compositionally biased region" description="Basic and acidic residues" evidence="1">
    <location>
        <begin position="89"/>
        <end position="102"/>
    </location>
</feature>
<organism evidence="2 3">
    <name type="scientific">Fictibacillus phosphorivorans</name>
    <dbReference type="NCBI Taxonomy" id="1221500"/>
    <lineage>
        <taxon>Bacteria</taxon>
        <taxon>Bacillati</taxon>
        <taxon>Bacillota</taxon>
        <taxon>Bacilli</taxon>
        <taxon>Bacillales</taxon>
        <taxon>Fictibacillaceae</taxon>
        <taxon>Fictibacillus</taxon>
    </lineage>
</organism>
<evidence type="ECO:0000256" key="1">
    <source>
        <dbReference type="SAM" id="MobiDB-lite"/>
    </source>
</evidence>
<dbReference type="RefSeq" id="WP_066240302.1">
    <property type="nucleotide sequence ID" value="NZ_LRFC01000016.1"/>
</dbReference>
<dbReference type="AlphaFoldDB" id="A0A165NN92"/>
<protein>
    <submittedName>
        <fullName evidence="2">Uncharacterized protein</fullName>
    </submittedName>
</protein>
<proteinExistence type="predicted"/>
<evidence type="ECO:0000313" key="3">
    <source>
        <dbReference type="Proteomes" id="UP000076567"/>
    </source>
</evidence>
<keyword evidence="3" id="KW-1185">Reference proteome</keyword>
<feature type="region of interest" description="Disordered" evidence="1">
    <location>
        <begin position="89"/>
        <end position="109"/>
    </location>
</feature>
<name>A0A165NN92_9BACL</name>
<reference evidence="3" key="1">
    <citation type="submission" date="2016-01" db="EMBL/GenBank/DDBJ databases">
        <title>Draft genome of Chromobacterium sp. F49.</title>
        <authorList>
            <person name="Hong K.W."/>
        </authorList>
    </citation>
    <scope>NUCLEOTIDE SEQUENCE [LARGE SCALE GENOMIC DNA]</scope>
    <source>
        <strain evidence="3">P7IIIA</strain>
    </source>
</reference>
<accession>A0A165NN92</accession>
<evidence type="ECO:0000313" key="2">
    <source>
        <dbReference type="EMBL" id="KZE66873.1"/>
    </source>
</evidence>
<dbReference type="EMBL" id="LRFC01000016">
    <property type="protein sequence ID" value="KZE66873.1"/>
    <property type="molecule type" value="Genomic_DNA"/>
</dbReference>
<sequence length="109" mass="11489">MALHIIHAGLKGHRTSLIPTGSGYAPIQFASFSSSAFAVFRKNRFDITASGIEPLPLGGGSSFGLLFAARGAVLFSFLRSLQCNNFAYDSRKGGRSGKEIGKAKSAKPP</sequence>